<proteinExistence type="predicted"/>
<dbReference type="PANTHER" id="PTHR39217:SF1">
    <property type="entry name" value="GLUTATHIONE SYNTHETASE"/>
    <property type="match status" value="1"/>
</dbReference>
<evidence type="ECO:0008006" key="2">
    <source>
        <dbReference type="Google" id="ProtNLM"/>
    </source>
</evidence>
<protein>
    <recommendedName>
        <fullName evidence="2">Prokaryotic glutathione synthetase ATP-binding domain-containing protein</fullName>
    </recommendedName>
</protein>
<dbReference type="EMBL" id="BARU01041632">
    <property type="protein sequence ID" value="GAH77000.1"/>
    <property type="molecule type" value="Genomic_DNA"/>
</dbReference>
<dbReference type="InterPro" id="IPR053191">
    <property type="entry name" value="DcsG_Biosynth_Enzyme"/>
</dbReference>
<reference evidence="1" key="1">
    <citation type="journal article" date="2014" name="Front. Microbiol.">
        <title>High frequency of phylogenetically diverse reductive dehalogenase-homologous genes in deep subseafloor sedimentary metagenomes.</title>
        <authorList>
            <person name="Kawai M."/>
            <person name="Futagami T."/>
            <person name="Toyoda A."/>
            <person name="Takaki Y."/>
            <person name="Nishi S."/>
            <person name="Hori S."/>
            <person name="Arai W."/>
            <person name="Tsubouchi T."/>
            <person name="Morono Y."/>
            <person name="Uchiyama I."/>
            <person name="Ito T."/>
            <person name="Fujiyama A."/>
            <person name="Inagaki F."/>
            <person name="Takami H."/>
        </authorList>
    </citation>
    <scope>NUCLEOTIDE SEQUENCE</scope>
    <source>
        <strain evidence="1">Expedition CK06-06</strain>
    </source>
</reference>
<evidence type="ECO:0000313" key="1">
    <source>
        <dbReference type="EMBL" id="GAH77000.1"/>
    </source>
</evidence>
<feature type="non-terminal residue" evidence="1">
    <location>
        <position position="1"/>
    </location>
</feature>
<dbReference type="AlphaFoldDB" id="X1J665"/>
<accession>X1J665</accession>
<gene>
    <name evidence="1" type="ORF">S03H2_64142</name>
</gene>
<name>X1J665_9ZZZZ</name>
<organism evidence="1">
    <name type="scientific">marine sediment metagenome</name>
    <dbReference type="NCBI Taxonomy" id="412755"/>
    <lineage>
        <taxon>unclassified sequences</taxon>
        <taxon>metagenomes</taxon>
        <taxon>ecological metagenomes</taxon>
    </lineage>
</organism>
<comment type="caution">
    <text evidence="1">The sequence shown here is derived from an EMBL/GenBank/DDBJ whole genome shotgun (WGS) entry which is preliminary data.</text>
</comment>
<dbReference type="PANTHER" id="PTHR39217">
    <property type="match status" value="1"/>
</dbReference>
<sequence length="134" mass="15536">TIEYLHNAGWTVEMVSWRKEYNWSQFDVVVIRTTWDYQNDPDTFLSVLESIDSSSARLENPLELVRWNMQKTYLRDIASKRTSIVPTLWKEGALDTKKLGSFFDQLDTEEIIIKPIIGASAGHAFRLHRSQSNA</sequence>